<sequence length="99" mass="10947">MLCRGGRQRGHNPVFSNYTADYLTQGGSDARPIFPEEESQCLICAKPWTLNPSQTLINALDVGPHRGRVTLLRPDPCPVSEKGIFSSSSSFIYSFNQCL</sequence>
<protein>
    <submittedName>
        <fullName evidence="1">Uncharacterized protein</fullName>
    </submittedName>
</protein>
<keyword evidence="2" id="KW-1185">Reference proteome</keyword>
<evidence type="ECO:0000313" key="2">
    <source>
        <dbReference type="Proteomes" id="UP001187415"/>
    </source>
</evidence>
<organism evidence="1 2">
    <name type="scientific">Channa striata</name>
    <name type="common">Snakehead murrel</name>
    <name type="synonym">Ophicephalus striatus</name>
    <dbReference type="NCBI Taxonomy" id="64152"/>
    <lineage>
        <taxon>Eukaryota</taxon>
        <taxon>Metazoa</taxon>
        <taxon>Chordata</taxon>
        <taxon>Craniata</taxon>
        <taxon>Vertebrata</taxon>
        <taxon>Euteleostomi</taxon>
        <taxon>Actinopterygii</taxon>
        <taxon>Neopterygii</taxon>
        <taxon>Teleostei</taxon>
        <taxon>Neoteleostei</taxon>
        <taxon>Acanthomorphata</taxon>
        <taxon>Anabantaria</taxon>
        <taxon>Anabantiformes</taxon>
        <taxon>Channoidei</taxon>
        <taxon>Channidae</taxon>
        <taxon>Channa</taxon>
    </lineage>
</organism>
<reference evidence="1" key="1">
    <citation type="submission" date="2023-07" db="EMBL/GenBank/DDBJ databases">
        <title>Chromosome-level Genome Assembly of Striped Snakehead (Channa striata).</title>
        <authorList>
            <person name="Liu H."/>
        </authorList>
    </citation>
    <scope>NUCLEOTIDE SEQUENCE</scope>
    <source>
        <strain evidence="1">Gz</strain>
        <tissue evidence="1">Muscle</tissue>
    </source>
</reference>
<comment type="caution">
    <text evidence="1">The sequence shown here is derived from an EMBL/GenBank/DDBJ whole genome shotgun (WGS) entry which is preliminary data.</text>
</comment>
<accession>A0AA88LMV6</accession>
<gene>
    <name evidence="1" type="ORF">Q5P01_024258</name>
</gene>
<evidence type="ECO:0000313" key="1">
    <source>
        <dbReference type="EMBL" id="KAK2818697.1"/>
    </source>
</evidence>
<dbReference type="AlphaFoldDB" id="A0AA88LMV6"/>
<dbReference type="Proteomes" id="UP001187415">
    <property type="component" value="Unassembled WGS sequence"/>
</dbReference>
<name>A0AA88LMV6_CHASR</name>
<dbReference type="EMBL" id="JAUPFM010000020">
    <property type="protein sequence ID" value="KAK2818697.1"/>
    <property type="molecule type" value="Genomic_DNA"/>
</dbReference>
<proteinExistence type="predicted"/>